<dbReference type="Gene3D" id="3.40.50.740">
    <property type="match status" value="1"/>
</dbReference>
<reference evidence="7" key="1">
    <citation type="journal article" date="2015" name="Nature">
        <title>Complex archaea that bridge the gap between prokaryotes and eukaryotes.</title>
        <authorList>
            <person name="Spang A."/>
            <person name="Saw J.H."/>
            <person name="Jorgensen S.L."/>
            <person name="Zaremba-Niedzwiedzka K."/>
            <person name="Martijn J."/>
            <person name="Lind A.E."/>
            <person name="van Eijk R."/>
            <person name="Schleper C."/>
            <person name="Guy L."/>
            <person name="Ettema T.J."/>
        </authorList>
    </citation>
    <scope>NUCLEOTIDE SEQUENCE</scope>
</reference>
<dbReference type="EMBL" id="LAZR01027901">
    <property type="protein sequence ID" value="KKL64250.1"/>
    <property type="molecule type" value="Genomic_DNA"/>
</dbReference>
<evidence type="ECO:0000313" key="7">
    <source>
        <dbReference type="EMBL" id="KKL64250.1"/>
    </source>
</evidence>
<dbReference type="SUPFAM" id="SSF50692">
    <property type="entry name" value="ADC-like"/>
    <property type="match status" value="1"/>
</dbReference>
<organism evidence="7">
    <name type="scientific">marine sediment metagenome</name>
    <dbReference type="NCBI Taxonomy" id="412755"/>
    <lineage>
        <taxon>unclassified sequences</taxon>
        <taxon>metagenomes</taxon>
        <taxon>ecological metagenomes</taxon>
    </lineage>
</organism>
<gene>
    <name evidence="7" type="ORF">LCGC14_2166930</name>
</gene>
<evidence type="ECO:0000259" key="6">
    <source>
        <dbReference type="Pfam" id="PF01568"/>
    </source>
</evidence>
<dbReference type="Gene3D" id="3.30.2070.10">
    <property type="entry name" value="Formate dehydrogenase/DMSO reductase"/>
    <property type="match status" value="1"/>
</dbReference>
<keyword evidence="3" id="KW-0408">Iron</keyword>
<sequence length="339" mass="37510">PSLIGQHRGFFYGNSSGIDVDTNYLTGQSLVRKSPKVTSQVALSDAVLAGEFKFIYVYGTNPALTLPNQTAFRRGLVKNDVFMVVHDPHWNETIEFADVVLPATSYLEKEDIVVPWSHWHVRKSNRVIAPLGESKDEIEVMVGLAKRLNTGSEMVYEPPWEALEKAFDGALAKDTFQQLLDGNQVQMKYKPLDEYQTSSGKIEFVSESDGKKGSTDFPYFEPTKTGPDEYLLLNSAVREYTHTQFQDIVGPIPAIVWINPQDAEKNGINNNDEVFLANTLGKISASTQITDDVPVGVLWSPKQFPGKNGVPFNTVCPSTPQHLGGGPVFNSTVVRIESV</sequence>
<evidence type="ECO:0000256" key="4">
    <source>
        <dbReference type="ARBA" id="ARBA00023014"/>
    </source>
</evidence>
<accession>A0A0F9G3Z0</accession>
<feature type="domain" description="Molybdopterin oxidoreductase" evidence="5">
    <location>
        <begin position="42"/>
        <end position="147"/>
    </location>
</feature>
<dbReference type="InterPro" id="IPR009010">
    <property type="entry name" value="Asp_de-COase-like_dom_sf"/>
</dbReference>
<dbReference type="GO" id="GO:0051536">
    <property type="term" value="F:iron-sulfur cluster binding"/>
    <property type="evidence" value="ECO:0007669"/>
    <property type="project" value="UniProtKB-KW"/>
</dbReference>
<dbReference type="InterPro" id="IPR006656">
    <property type="entry name" value="Mopterin_OxRdtase"/>
</dbReference>
<dbReference type="Pfam" id="PF01568">
    <property type="entry name" value="Molydop_binding"/>
    <property type="match status" value="1"/>
</dbReference>
<feature type="domain" description="Molybdopterin dinucleotide-binding" evidence="6">
    <location>
        <begin position="251"/>
        <end position="332"/>
    </location>
</feature>
<comment type="similarity">
    <text evidence="1">Belongs to the prokaryotic molybdopterin-containing oxidoreductase family.</text>
</comment>
<evidence type="ECO:0000256" key="2">
    <source>
        <dbReference type="ARBA" id="ARBA00022723"/>
    </source>
</evidence>
<dbReference type="InterPro" id="IPR006657">
    <property type="entry name" value="MoPterin_dinucl-bd_dom"/>
</dbReference>
<name>A0A0F9G3Z0_9ZZZZ</name>
<dbReference type="PANTHER" id="PTHR43742:SF6">
    <property type="entry name" value="OXIDOREDUCTASE YYAE-RELATED"/>
    <property type="match status" value="1"/>
</dbReference>
<comment type="caution">
    <text evidence="7">The sequence shown here is derived from an EMBL/GenBank/DDBJ whole genome shotgun (WGS) entry which is preliminary data.</text>
</comment>
<evidence type="ECO:0000259" key="5">
    <source>
        <dbReference type="Pfam" id="PF00384"/>
    </source>
</evidence>
<dbReference type="Pfam" id="PF00384">
    <property type="entry name" value="Molybdopterin"/>
    <property type="match status" value="1"/>
</dbReference>
<dbReference type="GO" id="GO:0046872">
    <property type="term" value="F:metal ion binding"/>
    <property type="evidence" value="ECO:0007669"/>
    <property type="project" value="UniProtKB-KW"/>
</dbReference>
<feature type="non-terminal residue" evidence="7">
    <location>
        <position position="1"/>
    </location>
</feature>
<dbReference type="InterPro" id="IPR050612">
    <property type="entry name" value="Prok_Mopterin_Oxidored"/>
</dbReference>
<dbReference type="GO" id="GO:0043546">
    <property type="term" value="F:molybdopterin cofactor binding"/>
    <property type="evidence" value="ECO:0007669"/>
    <property type="project" value="InterPro"/>
</dbReference>
<evidence type="ECO:0008006" key="8">
    <source>
        <dbReference type="Google" id="ProtNLM"/>
    </source>
</evidence>
<dbReference type="CDD" id="cd02775">
    <property type="entry name" value="MopB_CT"/>
    <property type="match status" value="1"/>
</dbReference>
<dbReference type="Gene3D" id="2.40.40.20">
    <property type="match status" value="1"/>
</dbReference>
<proteinExistence type="inferred from homology"/>
<protein>
    <recommendedName>
        <fullName evidence="8">Molybdopterin dinucleotide-binding domain-containing protein</fullName>
    </recommendedName>
</protein>
<dbReference type="GO" id="GO:0016491">
    <property type="term" value="F:oxidoreductase activity"/>
    <property type="evidence" value="ECO:0007669"/>
    <property type="project" value="InterPro"/>
</dbReference>
<dbReference type="AlphaFoldDB" id="A0A0F9G3Z0"/>
<dbReference type="SUPFAM" id="SSF53706">
    <property type="entry name" value="Formate dehydrogenase/DMSO reductase, domains 1-3"/>
    <property type="match status" value="1"/>
</dbReference>
<evidence type="ECO:0000256" key="3">
    <source>
        <dbReference type="ARBA" id="ARBA00023004"/>
    </source>
</evidence>
<dbReference type="Gene3D" id="3.40.228.10">
    <property type="entry name" value="Dimethylsulfoxide Reductase, domain 2"/>
    <property type="match status" value="1"/>
</dbReference>
<evidence type="ECO:0000256" key="1">
    <source>
        <dbReference type="ARBA" id="ARBA00010312"/>
    </source>
</evidence>
<dbReference type="PANTHER" id="PTHR43742">
    <property type="entry name" value="TRIMETHYLAMINE-N-OXIDE REDUCTASE"/>
    <property type="match status" value="1"/>
</dbReference>
<keyword evidence="4" id="KW-0411">Iron-sulfur</keyword>
<keyword evidence="2" id="KW-0479">Metal-binding</keyword>